<evidence type="ECO:0000313" key="2">
    <source>
        <dbReference type="Proteomes" id="UP001163203"/>
    </source>
</evidence>
<dbReference type="InterPro" id="IPR013321">
    <property type="entry name" value="Arc_rbn_hlx_hlx"/>
</dbReference>
<sequence length="68" mass="7445">MATMTLRVPDELDPELRAAAEAAQMSINSFVVDAIKERLAALHHESVMAIARDVVSRDAEILDRLAKA</sequence>
<gene>
    <name evidence="1" type="ORF">ORV05_32230</name>
</gene>
<keyword evidence="2" id="KW-1185">Reference proteome</keyword>
<accession>A0ABY7AZP9</accession>
<dbReference type="Pfam" id="PF05534">
    <property type="entry name" value="HicB"/>
    <property type="match status" value="1"/>
</dbReference>
<dbReference type="Proteomes" id="UP001163203">
    <property type="component" value="Chromosome"/>
</dbReference>
<reference evidence="1" key="1">
    <citation type="submission" date="2022-11" db="EMBL/GenBank/DDBJ databases">
        <authorList>
            <person name="Mo P."/>
        </authorList>
    </citation>
    <scope>NUCLEOTIDE SEQUENCE</scope>
    <source>
        <strain evidence="1">HUAS 11-8</strain>
    </source>
</reference>
<dbReference type="InterPro" id="IPR008651">
    <property type="entry name" value="Uncharacterised_HicB"/>
</dbReference>
<dbReference type="EMBL" id="CP113836">
    <property type="protein sequence ID" value="WAL65505.1"/>
    <property type="molecule type" value="Genomic_DNA"/>
</dbReference>
<dbReference type="Gene3D" id="1.10.1220.10">
    <property type="entry name" value="Met repressor-like"/>
    <property type="match status" value="1"/>
</dbReference>
<protein>
    <submittedName>
        <fullName evidence="1">Toxin-antitoxin system HicB family antitoxin</fullName>
    </submittedName>
</protein>
<name>A0ABY7AZP9_9PSEU</name>
<dbReference type="InterPro" id="IPR010985">
    <property type="entry name" value="Ribbon_hlx_hlx"/>
</dbReference>
<dbReference type="SUPFAM" id="SSF47598">
    <property type="entry name" value="Ribbon-helix-helix"/>
    <property type="match status" value="1"/>
</dbReference>
<evidence type="ECO:0000313" key="1">
    <source>
        <dbReference type="EMBL" id="WAL65505.1"/>
    </source>
</evidence>
<organism evidence="1 2">
    <name type="scientific">Amycolatopsis cynarae</name>
    <dbReference type="NCBI Taxonomy" id="2995223"/>
    <lineage>
        <taxon>Bacteria</taxon>
        <taxon>Bacillati</taxon>
        <taxon>Actinomycetota</taxon>
        <taxon>Actinomycetes</taxon>
        <taxon>Pseudonocardiales</taxon>
        <taxon>Pseudonocardiaceae</taxon>
        <taxon>Amycolatopsis</taxon>
    </lineage>
</organism>
<proteinExistence type="predicted"/>